<keyword evidence="1" id="KW-0472">Membrane</keyword>
<protein>
    <recommendedName>
        <fullName evidence="4">Zinc-finger domain-containing protein</fullName>
    </recommendedName>
</protein>
<feature type="transmembrane region" description="Helical" evidence="1">
    <location>
        <begin position="97"/>
        <end position="115"/>
    </location>
</feature>
<feature type="transmembrane region" description="Helical" evidence="1">
    <location>
        <begin position="245"/>
        <end position="264"/>
    </location>
</feature>
<accession>A0ABU2BTG3</accession>
<feature type="transmembrane region" description="Helical" evidence="1">
    <location>
        <begin position="162"/>
        <end position="183"/>
    </location>
</feature>
<evidence type="ECO:0000313" key="2">
    <source>
        <dbReference type="EMBL" id="MDR7361923.1"/>
    </source>
</evidence>
<evidence type="ECO:0008006" key="4">
    <source>
        <dbReference type="Google" id="ProtNLM"/>
    </source>
</evidence>
<evidence type="ECO:0000256" key="1">
    <source>
        <dbReference type="SAM" id="Phobius"/>
    </source>
</evidence>
<name>A0ABU2BTG3_9ACTN</name>
<organism evidence="2 3">
    <name type="scientific">Nocardioides marmoribigeumensis</name>
    <dbReference type="NCBI Taxonomy" id="433649"/>
    <lineage>
        <taxon>Bacteria</taxon>
        <taxon>Bacillati</taxon>
        <taxon>Actinomycetota</taxon>
        <taxon>Actinomycetes</taxon>
        <taxon>Propionibacteriales</taxon>
        <taxon>Nocardioidaceae</taxon>
        <taxon>Nocardioides</taxon>
    </lineage>
</organism>
<feature type="transmembrane region" description="Helical" evidence="1">
    <location>
        <begin position="121"/>
        <end position="141"/>
    </location>
</feature>
<feature type="transmembrane region" description="Helical" evidence="1">
    <location>
        <begin position="215"/>
        <end position="233"/>
    </location>
</feature>
<dbReference type="RefSeq" id="WP_310300648.1">
    <property type="nucleotide sequence ID" value="NZ_BAAAPS010000008.1"/>
</dbReference>
<dbReference type="Proteomes" id="UP001183648">
    <property type="component" value="Unassembled WGS sequence"/>
</dbReference>
<sequence>MSIDVPGAWHLDAEQAEQYAAGRVGPAFAASAEQHLASCAACRALVPADPARAALVWDAVLERVEAPRVGVVERALRHLGVSHGTARLVAATPALRGAWLVAALVVLVLAVAASVADHGSARAFVALAPVLPVLGVALCFGDRTDAMLEVVTASPYSLVRLLAARTTFVVATSMVPAALVTPLLPGDRFVAVAWMVPALAMCAVVLAAARHVQPVVVATGLSAAWLVATLWASSPEDAFVAQHTGLVQLVALVALAAAAVPLTLHRHAPVAPPRRNP</sequence>
<feature type="transmembrane region" description="Helical" evidence="1">
    <location>
        <begin position="189"/>
        <end position="208"/>
    </location>
</feature>
<keyword evidence="1" id="KW-0812">Transmembrane</keyword>
<keyword evidence="1" id="KW-1133">Transmembrane helix</keyword>
<keyword evidence="3" id="KW-1185">Reference proteome</keyword>
<gene>
    <name evidence="2" type="ORF">J2S63_001476</name>
</gene>
<evidence type="ECO:0000313" key="3">
    <source>
        <dbReference type="Proteomes" id="UP001183648"/>
    </source>
</evidence>
<reference evidence="2 3" key="1">
    <citation type="submission" date="2023-07" db="EMBL/GenBank/DDBJ databases">
        <title>Sequencing the genomes of 1000 actinobacteria strains.</title>
        <authorList>
            <person name="Klenk H.-P."/>
        </authorList>
    </citation>
    <scope>NUCLEOTIDE SEQUENCE [LARGE SCALE GENOMIC DNA]</scope>
    <source>
        <strain evidence="2 3">DSM 19426</strain>
    </source>
</reference>
<comment type="caution">
    <text evidence="2">The sequence shown here is derived from an EMBL/GenBank/DDBJ whole genome shotgun (WGS) entry which is preliminary data.</text>
</comment>
<proteinExistence type="predicted"/>
<dbReference type="EMBL" id="JAVDYG010000001">
    <property type="protein sequence ID" value="MDR7361923.1"/>
    <property type="molecule type" value="Genomic_DNA"/>
</dbReference>